<protein>
    <recommendedName>
        <fullName evidence="4">O-methyltransferase C-terminal domain-containing protein</fullName>
    </recommendedName>
</protein>
<evidence type="ECO:0000259" key="4">
    <source>
        <dbReference type="Pfam" id="PF00891"/>
    </source>
</evidence>
<dbReference type="CDD" id="cd02440">
    <property type="entry name" value="AdoMet_MTases"/>
    <property type="match status" value="1"/>
</dbReference>
<organism evidence="5 6">
    <name type="scientific">Coleophoma cylindrospora</name>
    <dbReference type="NCBI Taxonomy" id="1849047"/>
    <lineage>
        <taxon>Eukaryota</taxon>
        <taxon>Fungi</taxon>
        <taxon>Dikarya</taxon>
        <taxon>Ascomycota</taxon>
        <taxon>Pezizomycotina</taxon>
        <taxon>Leotiomycetes</taxon>
        <taxon>Helotiales</taxon>
        <taxon>Dermateaceae</taxon>
        <taxon>Coleophoma</taxon>
    </lineage>
</organism>
<dbReference type="InterPro" id="IPR036388">
    <property type="entry name" value="WH-like_DNA-bd_sf"/>
</dbReference>
<dbReference type="OrthoDB" id="1606438at2759"/>
<dbReference type="GO" id="GO:0032259">
    <property type="term" value="P:methylation"/>
    <property type="evidence" value="ECO:0007669"/>
    <property type="project" value="UniProtKB-KW"/>
</dbReference>
<evidence type="ECO:0000313" key="5">
    <source>
        <dbReference type="EMBL" id="RDW65978.1"/>
    </source>
</evidence>
<evidence type="ECO:0000313" key="6">
    <source>
        <dbReference type="Proteomes" id="UP000256645"/>
    </source>
</evidence>
<dbReference type="SUPFAM" id="SSF53335">
    <property type="entry name" value="S-adenosyl-L-methionine-dependent methyltransferases"/>
    <property type="match status" value="1"/>
</dbReference>
<gene>
    <name evidence="5" type="ORF">BP6252_09613</name>
</gene>
<proteinExistence type="predicted"/>
<dbReference type="InterPro" id="IPR036390">
    <property type="entry name" value="WH_DNA-bd_sf"/>
</dbReference>
<dbReference type="SUPFAM" id="SSF46785">
    <property type="entry name" value="Winged helix' DNA-binding domain"/>
    <property type="match status" value="1"/>
</dbReference>
<dbReference type="InterPro" id="IPR016461">
    <property type="entry name" value="COMT-like"/>
</dbReference>
<dbReference type="InterPro" id="IPR029063">
    <property type="entry name" value="SAM-dependent_MTases_sf"/>
</dbReference>
<dbReference type="PANTHER" id="PTHR43712:SF5">
    <property type="entry name" value="O-METHYLTRANSFERASE ASQN-RELATED"/>
    <property type="match status" value="1"/>
</dbReference>
<feature type="domain" description="O-methyltransferase C-terminal" evidence="4">
    <location>
        <begin position="229"/>
        <end position="372"/>
    </location>
</feature>
<name>A0A3D8QWA5_9HELO</name>
<dbReference type="AlphaFoldDB" id="A0A3D8QWA5"/>
<dbReference type="PANTHER" id="PTHR43712">
    <property type="entry name" value="PUTATIVE (AFU_ORTHOLOGUE AFUA_4G14580)-RELATED"/>
    <property type="match status" value="1"/>
</dbReference>
<dbReference type="Gene3D" id="3.40.50.150">
    <property type="entry name" value="Vaccinia Virus protein VP39"/>
    <property type="match status" value="1"/>
</dbReference>
<dbReference type="PROSITE" id="PS51683">
    <property type="entry name" value="SAM_OMT_II"/>
    <property type="match status" value="1"/>
</dbReference>
<dbReference type="Pfam" id="PF00891">
    <property type="entry name" value="Methyltransf_2"/>
    <property type="match status" value="1"/>
</dbReference>
<comment type="caution">
    <text evidence="5">The sequence shown here is derived from an EMBL/GenBank/DDBJ whole genome shotgun (WGS) entry which is preliminary data.</text>
</comment>
<accession>A0A3D8QWA5</accession>
<sequence>MPENPLVAVAAAMRTALSTSLKAAVKDKAGRTARLDIIDMIPDLQRVLIGERDTIRNMTWSPLNLVTLQAINRFKIAQNVPLDGSISYKSLSAVCSVNESQLRRLVRHAMTNRIFYEPEKEQVAHTKASRLLMEDPRMDAWTYFLTDHFWPVTAKTVDALQKWPGSQDPKEVGVSLQRGRETTWFSEIAAADRGIESFRHSMEILSEGEGWEDSYLVDNYPWANLGNGTVVDIGGSNGHASIAIANKFPGLKFVVQDLHTEGSLAPEHLAERITFMNYDMFTPQPIKNADIYFWRVVLHNHPDASVIKALRSLVPALKPEAKILIQDHGLTDPGEGRPADEAHERMMDIMMLALMNGKERGLEEWRALFKQADPRYSWNGGFRPDGSRLWILEATWKPIRTYPVITASLSF</sequence>
<keyword evidence="3" id="KW-0949">S-adenosyl-L-methionine</keyword>
<keyword evidence="1" id="KW-0489">Methyltransferase</keyword>
<evidence type="ECO:0000256" key="1">
    <source>
        <dbReference type="ARBA" id="ARBA00022603"/>
    </source>
</evidence>
<dbReference type="Proteomes" id="UP000256645">
    <property type="component" value="Unassembled WGS sequence"/>
</dbReference>
<keyword evidence="2" id="KW-0808">Transferase</keyword>
<keyword evidence="6" id="KW-1185">Reference proteome</keyword>
<evidence type="ECO:0000256" key="2">
    <source>
        <dbReference type="ARBA" id="ARBA00022679"/>
    </source>
</evidence>
<dbReference type="Gene3D" id="1.10.10.10">
    <property type="entry name" value="Winged helix-like DNA-binding domain superfamily/Winged helix DNA-binding domain"/>
    <property type="match status" value="1"/>
</dbReference>
<dbReference type="InterPro" id="IPR001077">
    <property type="entry name" value="COMT_C"/>
</dbReference>
<dbReference type="EMBL" id="PDLM01000011">
    <property type="protein sequence ID" value="RDW65978.1"/>
    <property type="molecule type" value="Genomic_DNA"/>
</dbReference>
<reference evidence="5 6" key="1">
    <citation type="journal article" date="2018" name="IMA Fungus">
        <title>IMA Genome-F 9: Draft genome sequence of Annulohypoxylon stygium, Aspergillus mulundensis, Berkeleyomyces basicola (syn. Thielaviopsis basicola), Ceratocystis smalleyi, two Cercospora beticola strains, Coleophoma cylindrospora, Fusarium fracticaudum, Phialophora cf. hyalina, and Morchella septimelata.</title>
        <authorList>
            <person name="Wingfield B.D."/>
            <person name="Bills G.F."/>
            <person name="Dong Y."/>
            <person name="Huang W."/>
            <person name="Nel W.J."/>
            <person name="Swalarsk-Parry B.S."/>
            <person name="Vaghefi N."/>
            <person name="Wilken P.M."/>
            <person name="An Z."/>
            <person name="de Beer Z.W."/>
            <person name="De Vos L."/>
            <person name="Chen L."/>
            <person name="Duong T.A."/>
            <person name="Gao Y."/>
            <person name="Hammerbacher A."/>
            <person name="Kikkert J.R."/>
            <person name="Li Y."/>
            <person name="Li H."/>
            <person name="Li K."/>
            <person name="Li Q."/>
            <person name="Liu X."/>
            <person name="Ma X."/>
            <person name="Naidoo K."/>
            <person name="Pethybridge S.J."/>
            <person name="Sun J."/>
            <person name="Steenkamp E.T."/>
            <person name="van der Nest M.A."/>
            <person name="van Wyk S."/>
            <person name="Wingfield M.J."/>
            <person name="Xiong C."/>
            <person name="Yue Q."/>
            <person name="Zhang X."/>
        </authorList>
    </citation>
    <scope>NUCLEOTIDE SEQUENCE [LARGE SCALE GENOMIC DNA]</scope>
    <source>
        <strain evidence="5 6">BP6252</strain>
    </source>
</reference>
<evidence type="ECO:0000256" key="3">
    <source>
        <dbReference type="ARBA" id="ARBA00022691"/>
    </source>
</evidence>
<dbReference type="GO" id="GO:0008171">
    <property type="term" value="F:O-methyltransferase activity"/>
    <property type="evidence" value="ECO:0007669"/>
    <property type="project" value="InterPro"/>
</dbReference>